<dbReference type="EMBL" id="CP025781">
    <property type="protein sequence ID" value="QBC44086.1"/>
    <property type="molecule type" value="Genomic_DNA"/>
</dbReference>
<reference evidence="5 6" key="1">
    <citation type="submission" date="2018-01" db="EMBL/GenBank/DDBJ databases">
        <title>Genome sequence of Iodobacter sp. strain PCH194 isolated from Indian Trans-Himalaya.</title>
        <authorList>
            <person name="Kumar V."/>
            <person name="Thakur V."/>
            <person name="Kumar S."/>
            <person name="Singh D."/>
        </authorList>
    </citation>
    <scope>NUCLEOTIDE SEQUENCE [LARGE SCALE GENOMIC DNA]</scope>
    <source>
        <strain evidence="5 6">PCH194</strain>
    </source>
</reference>
<evidence type="ECO:0000256" key="3">
    <source>
        <dbReference type="ARBA" id="ARBA00023295"/>
    </source>
</evidence>
<sequence length="446" mass="50669">MTKLLQIMQATRLFVLLLFSILFLQSAVAVDEQLMLKKSNAASLLAMPVNKVSARLVQEISSEYFGMHVHRPDLNKSWPLSNVHSWRLWDIYAGWKDIEPKNGQFDFVKLDAIVEFSKKNNISLLLPLGVTPEWASSRPREKCAYGFGCAAEPTDMMHWRRYIKTVANRYNGVIFDYELLNEVNLEPFWSGSLDALLEMQKIAYVELKAINQKNRLIGPSMTGNSESELSKWDKYLAMGAGEYLDIVSYHLYVPTSDPEVAYGLVERLYQIMARHNLKNKPLWNTESGWLIENLLGPEITNSYSAEWLRLDQGNAIAIVLRANILALTQGVSRFYWYSYDHAEMGLSEPKSKHKKAAAFAYQNLALQLMGSKAQGCSIDRSVVWICKFTNSTNLALFYVWTTDESVNKISRSKIGEVENKTTFPLGESVPIVGEDITISKIPILLK</sequence>
<comment type="similarity">
    <text evidence="1">Belongs to the glycosyl hydrolase 39 family.</text>
</comment>
<dbReference type="Pfam" id="PF01229">
    <property type="entry name" value="Glyco_hydro_39"/>
    <property type="match status" value="1"/>
</dbReference>
<evidence type="ECO:0000313" key="5">
    <source>
        <dbReference type="EMBL" id="QBC44086.1"/>
    </source>
</evidence>
<dbReference type="KEGG" id="ifl:C1H71_11475"/>
<name>A0A7G3GA25_9NEIS</name>
<dbReference type="GO" id="GO:0004553">
    <property type="term" value="F:hydrolase activity, hydrolyzing O-glycosyl compounds"/>
    <property type="evidence" value="ECO:0007669"/>
    <property type="project" value="TreeGrafter"/>
</dbReference>
<proteinExistence type="inferred from homology"/>
<keyword evidence="2" id="KW-0378">Hydrolase</keyword>
<gene>
    <name evidence="5" type="ORF">C1H71_11475</name>
</gene>
<feature type="domain" description="Glycosyl hydrolases family 39 N-terminal catalytic" evidence="4">
    <location>
        <begin position="83"/>
        <end position="276"/>
    </location>
</feature>
<evidence type="ECO:0000256" key="2">
    <source>
        <dbReference type="ARBA" id="ARBA00022801"/>
    </source>
</evidence>
<dbReference type="RefSeq" id="WP_130106639.1">
    <property type="nucleotide sequence ID" value="NZ_CP025781.1"/>
</dbReference>
<keyword evidence="3" id="KW-0326">Glycosidase</keyword>
<dbReference type="Proteomes" id="UP000515917">
    <property type="component" value="Chromosome"/>
</dbReference>
<evidence type="ECO:0000259" key="4">
    <source>
        <dbReference type="Pfam" id="PF01229"/>
    </source>
</evidence>
<dbReference type="InterPro" id="IPR049166">
    <property type="entry name" value="GH39_cat"/>
</dbReference>
<evidence type="ECO:0000313" key="6">
    <source>
        <dbReference type="Proteomes" id="UP000515917"/>
    </source>
</evidence>
<dbReference type="PANTHER" id="PTHR12631:SF10">
    <property type="entry name" value="BETA-XYLOSIDASE-LIKE PROTEIN-RELATED"/>
    <property type="match status" value="1"/>
</dbReference>
<dbReference type="InterPro" id="IPR051923">
    <property type="entry name" value="Glycosyl_Hydrolase_39"/>
</dbReference>
<evidence type="ECO:0000256" key="1">
    <source>
        <dbReference type="ARBA" id="ARBA00008875"/>
    </source>
</evidence>
<dbReference type="InterPro" id="IPR017853">
    <property type="entry name" value="GH"/>
</dbReference>
<dbReference type="PANTHER" id="PTHR12631">
    <property type="entry name" value="ALPHA-L-IDURONIDASE"/>
    <property type="match status" value="1"/>
</dbReference>
<organism evidence="5 6">
    <name type="scientific">Iodobacter fluviatilis</name>
    <dbReference type="NCBI Taxonomy" id="537"/>
    <lineage>
        <taxon>Bacteria</taxon>
        <taxon>Pseudomonadati</taxon>
        <taxon>Pseudomonadota</taxon>
        <taxon>Betaproteobacteria</taxon>
        <taxon>Neisseriales</taxon>
        <taxon>Chitinibacteraceae</taxon>
        <taxon>Iodobacter</taxon>
    </lineage>
</organism>
<dbReference type="Gene3D" id="3.20.20.80">
    <property type="entry name" value="Glycosidases"/>
    <property type="match status" value="1"/>
</dbReference>
<dbReference type="SUPFAM" id="SSF51445">
    <property type="entry name" value="(Trans)glycosidases"/>
    <property type="match status" value="1"/>
</dbReference>
<accession>A0A7G3GA25</accession>
<dbReference type="AlphaFoldDB" id="A0A7G3GA25"/>
<protein>
    <recommendedName>
        <fullName evidence="4">Glycosyl hydrolases family 39 N-terminal catalytic domain-containing protein</fullName>
    </recommendedName>
</protein>
<keyword evidence="6" id="KW-1185">Reference proteome</keyword>